<protein>
    <submittedName>
        <fullName evidence="1">Uncharacterized protein</fullName>
    </submittedName>
</protein>
<proteinExistence type="predicted"/>
<gene>
    <name evidence="1" type="ORF">DSOL_1084</name>
</gene>
<accession>A0A1Q8R031</accession>
<organism evidence="1 2">
    <name type="scientific">Desulfosporosinus metallidurans</name>
    <dbReference type="NCBI Taxonomy" id="1888891"/>
    <lineage>
        <taxon>Bacteria</taxon>
        <taxon>Bacillati</taxon>
        <taxon>Bacillota</taxon>
        <taxon>Clostridia</taxon>
        <taxon>Eubacteriales</taxon>
        <taxon>Desulfitobacteriaceae</taxon>
        <taxon>Desulfosporosinus</taxon>
    </lineage>
</organism>
<dbReference type="Proteomes" id="UP000186102">
    <property type="component" value="Unassembled WGS sequence"/>
</dbReference>
<reference evidence="1 2" key="1">
    <citation type="submission" date="2016-09" db="EMBL/GenBank/DDBJ databases">
        <title>Complete genome of Desulfosporosinus sp. OL.</title>
        <authorList>
            <person name="Mardanov A."/>
            <person name="Beletsky A."/>
            <person name="Panova A."/>
            <person name="Karnachuk O."/>
            <person name="Ravin N."/>
        </authorList>
    </citation>
    <scope>NUCLEOTIDE SEQUENCE [LARGE SCALE GENOMIC DNA]</scope>
    <source>
        <strain evidence="1 2">OL</strain>
    </source>
</reference>
<evidence type="ECO:0000313" key="1">
    <source>
        <dbReference type="EMBL" id="OLN32973.1"/>
    </source>
</evidence>
<dbReference type="AlphaFoldDB" id="A0A1Q8R031"/>
<name>A0A1Q8R031_9FIRM</name>
<sequence length="59" mass="6418">MRNENGLQGFPSQVTAFLHSTGIVYYLDAGLNIIEAQFSLNLGGKGIPQHHNPVKSSYS</sequence>
<keyword evidence="2" id="KW-1185">Reference proteome</keyword>
<dbReference type="EMBL" id="MLBF01000005">
    <property type="protein sequence ID" value="OLN32973.1"/>
    <property type="molecule type" value="Genomic_DNA"/>
</dbReference>
<comment type="caution">
    <text evidence="1">The sequence shown here is derived from an EMBL/GenBank/DDBJ whole genome shotgun (WGS) entry which is preliminary data.</text>
</comment>
<evidence type="ECO:0000313" key="2">
    <source>
        <dbReference type="Proteomes" id="UP000186102"/>
    </source>
</evidence>
<dbReference type="STRING" id="1888891.DSOL_1084"/>